<dbReference type="InterPro" id="IPR036412">
    <property type="entry name" value="HAD-like_sf"/>
</dbReference>
<comment type="subcellular location">
    <subcellularLocation>
        <location evidence="1">Membrane</location>
    </subcellularLocation>
</comment>
<evidence type="ECO:0000256" key="2">
    <source>
        <dbReference type="ARBA" id="ARBA00022692"/>
    </source>
</evidence>
<dbReference type="SUPFAM" id="SSF81660">
    <property type="entry name" value="Metal cation-transporting ATPase, ATP-binding domain N"/>
    <property type="match status" value="1"/>
</dbReference>
<proteinExistence type="predicted"/>
<evidence type="ECO:0000256" key="6">
    <source>
        <dbReference type="SAM" id="Phobius"/>
    </source>
</evidence>
<dbReference type="InterPro" id="IPR018303">
    <property type="entry name" value="ATPase_P-typ_P_site"/>
</dbReference>
<dbReference type="PANTHER" id="PTHR43520:SF19">
    <property type="entry name" value="COPPER-TRANSPORTING ATPASE PAA2, CHLOROPLASTIC"/>
    <property type="match status" value="1"/>
</dbReference>
<dbReference type="GO" id="GO:0016887">
    <property type="term" value="F:ATP hydrolysis activity"/>
    <property type="evidence" value="ECO:0007669"/>
    <property type="project" value="InterPro"/>
</dbReference>
<dbReference type="InterPro" id="IPR044492">
    <property type="entry name" value="P_typ_ATPase_HD_dom"/>
</dbReference>
<dbReference type="SUPFAM" id="SSF56784">
    <property type="entry name" value="HAD-like"/>
    <property type="match status" value="1"/>
</dbReference>
<evidence type="ECO:0000259" key="7">
    <source>
        <dbReference type="Pfam" id="PF13966"/>
    </source>
</evidence>
<dbReference type="Pfam" id="PF13966">
    <property type="entry name" value="zf-RVT"/>
    <property type="match status" value="1"/>
</dbReference>
<keyword evidence="2 6" id="KW-0812">Transmembrane</keyword>
<dbReference type="PRINTS" id="PR00119">
    <property type="entry name" value="CATATPASE"/>
</dbReference>
<feature type="transmembrane region" description="Helical" evidence="6">
    <location>
        <begin position="543"/>
        <end position="564"/>
    </location>
</feature>
<dbReference type="SFLD" id="SFLDG00002">
    <property type="entry name" value="C1.7:_P-type_atpase_like"/>
    <property type="match status" value="1"/>
</dbReference>
<dbReference type="GO" id="GO:0016020">
    <property type="term" value="C:membrane"/>
    <property type="evidence" value="ECO:0007669"/>
    <property type="project" value="UniProtKB-SubCell"/>
</dbReference>
<keyword evidence="5 6" id="KW-0472">Membrane</keyword>
<keyword evidence="4 6" id="KW-1133">Transmembrane helix</keyword>
<dbReference type="InterPro" id="IPR023299">
    <property type="entry name" value="ATPase_P-typ_cyto_dom_N"/>
</dbReference>
<dbReference type="GO" id="GO:0005507">
    <property type="term" value="F:copper ion binding"/>
    <property type="evidence" value="ECO:0007669"/>
    <property type="project" value="TreeGrafter"/>
</dbReference>
<feature type="domain" description="Reverse transcriptase zinc-binding" evidence="7">
    <location>
        <begin position="121"/>
        <end position="181"/>
    </location>
</feature>
<feature type="transmembrane region" description="Helical" evidence="6">
    <location>
        <begin position="515"/>
        <end position="537"/>
    </location>
</feature>
<dbReference type="GO" id="GO:0055070">
    <property type="term" value="P:copper ion homeostasis"/>
    <property type="evidence" value="ECO:0007669"/>
    <property type="project" value="TreeGrafter"/>
</dbReference>
<dbReference type="SFLD" id="SFLDS00003">
    <property type="entry name" value="Haloacid_Dehalogenase"/>
    <property type="match status" value="1"/>
</dbReference>
<sequence>MDSWVTKEATNPYGVTVWRSIRNWWPFLRNHTTITVHNGVRTQFWKDRWLGNQNLSEIFPDIFDLALYKERTVAEMWSPQGRGGLLMVDRAQQRKIQSELRLQGHEQGSSNPQLALETNLENQNSLKVACFTWLLSKEAVLTHENLRKRNNILVTHCCLCGEAAETVKAFVLALQNHYQLWKIFINLRGIQWTMPSKIVDTLSSWEEAGIEAKNRRARQGLLIRGGDVLERLASVDHVMLDKTGTLTEGKPAVSAITSLGHEELEILQIAAAVEKTTSHPIAHAIISKAESLNLSIPVTRGQLAEPGSGTMAEVNGLLVAIGKLKWVQERFQHKTDLSDLMTLEQSVMHKSLQDSQSSNHSTTVVYVGREGEGVIGAIAISDKLREDAESTIRRLQHKGIETVLLSGDREEAVATVAKTVGIKDKFVNASLTPQQKSAAISGLQASGHRVAMVGDGINDAPSLALADVGIALQVEGQETAASNAASIILLGNRLSQVLEALDLAQATMAKVHQNLSWAVAFNVVAIPIAAGVLLPIFDFAMTPSLSGGLMAMSSIFVVSNSLLLQFHGSQKKRKENLTYKHTQKEQ</sequence>
<dbReference type="Pfam" id="PF00702">
    <property type="entry name" value="Hydrolase"/>
    <property type="match status" value="1"/>
</dbReference>
<dbReference type="InterPro" id="IPR001757">
    <property type="entry name" value="P_typ_ATPase"/>
</dbReference>
<dbReference type="NCBIfam" id="TIGR01494">
    <property type="entry name" value="ATPase_P-type"/>
    <property type="match status" value="1"/>
</dbReference>
<dbReference type="GO" id="GO:0043682">
    <property type="term" value="F:P-type divalent copper transporter activity"/>
    <property type="evidence" value="ECO:0007669"/>
    <property type="project" value="TreeGrafter"/>
</dbReference>
<dbReference type="SFLD" id="SFLDF00027">
    <property type="entry name" value="p-type_atpase"/>
    <property type="match status" value="1"/>
</dbReference>
<dbReference type="EMBL" id="CP133619">
    <property type="protein sequence ID" value="WMV42160.1"/>
    <property type="molecule type" value="Genomic_DNA"/>
</dbReference>
<organism evidence="8 9">
    <name type="scientific">Solanum verrucosum</name>
    <dbReference type="NCBI Taxonomy" id="315347"/>
    <lineage>
        <taxon>Eukaryota</taxon>
        <taxon>Viridiplantae</taxon>
        <taxon>Streptophyta</taxon>
        <taxon>Embryophyta</taxon>
        <taxon>Tracheophyta</taxon>
        <taxon>Spermatophyta</taxon>
        <taxon>Magnoliopsida</taxon>
        <taxon>eudicotyledons</taxon>
        <taxon>Gunneridae</taxon>
        <taxon>Pentapetalae</taxon>
        <taxon>asterids</taxon>
        <taxon>lamiids</taxon>
        <taxon>Solanales</taxon>
        <taxon>Solanaceae</taxon>
        <taxon>Solanoideae</taxon>
        <taxon>Solaneae</taxon>
        <taxon>Solanum</taxon>
    </lineage>
</organism>
<protein>
    <recommendedName>
        <fullName evidence="7">Reverse transcriptase zinc-binding domain-containing protein</fullName>
    </recommendedName>
</protein>
<evidence type="ECO:0000256" key="4">
    <source>
        <dbReference type="ARBA" id="ARBA00022989"/>
    </source>
</evidence>
<keyword evidence="3" id="KW-1278">Translocase</keyword>
<evidence type="ECO:0000256" key="3">
    <source>
        <dbReference type="ARBA" id="ARBA00022967"/>
    </source>
</evidence>
<keyword evidence="9" id="KW-1185">Reference proteome</keyword>
<evidence type="ECO:0000256" key="5">
    <source>
        <dbReference type="ARBA" id="ARBA00023136"/>
    </source>
</evidence>
<name>A0AAF0U9Y3_SOLVR</name>
<dbReference type="PROSITE" id="PS00154">
    <property type="entry name" value="ATPASE_E1_E2"/>
    <property type="match status" value="1"/>
</dbReference>
<dbReference type="AlphaFoldDB" id="A0AAF0U9Y3"/>
<evidence type="ECO:0000313" key="9">
    <source>
        <dbReference type="Proteomes" id="UP001234989"/>
    </source>
</evidence>
<dbReference type="InterPro" id="IPR023214">
    <property type="entry name" value="HAD_sf"/>
</dbReference>
<dbReference type="InterPro" id="IPR026960">
    <property type="entry name" value="RVT-Znf"/>
</dbReference>
<dbReference type="FunFam" id="3.40.1110.10:FF:000046">
    <property type="entry name" value="Copper-transporting ATPase PAA2, chloroplastic"/>
    <property type="match status" value="1"/>
</dbReference>
<evidence type="ECO:0000256" key="1">
    <source>
        <dbReference type="ARBA" id="ARBA00004370"/>
    </source>
</evidence>
<accession>A0AAF0U9Y3</accession>
<gene>
    <name evidence="8" type="ORF">MTR67_035545</name>
</gene>
<dbReference type="Gene3D" id="3.40.1110.10">
    <property type="entry name" value="Calcium-transporting ATPase, cytoplasmic domain N"/>
    <property type="match status" value="1"/>
</dbReference>
<dbReference type="GO" id="GO:0005524">
    <property type="term" value="F:ATP binding"/>
    <property type="evidence" value="ECO:0007669"/>
    <property type="project" value="InterPro"/>
</dbReference>
<reference evidence="8" key="1">
    <citation type="submission" date="2023-08" db="EMBL/GenBank/DDBJ databases">
        <title>A de novo genome assembly of Solanum verrucosum Schlechtendal, a Mexican diploid species geographically isolated from the other diploid A-genome species in potato relatives.</title>
        <authorList>
            <person name="Hosaka K."/>
        </authorList>
    </citation>
    <scope>NUCLEOTIDE SEQUENCE</scope>
    <source>
        <tissue evidence="8">Young leaves</tissue>
    </source>
</reference>
<dbReference type="Proteomes" id="UP001234989">
    <property type="component" value="Chromosome 8"/>
</dbReference>
<dbReference type="Gene3D" id="3.40.50.1000">
    <property type="entry name" value="HAD superfamily/HAD-like"/>
    <property type="match status" value="1"/>
</dbReference>
<dbReference type="PANTHER" id="PTHR43520">
    <property type="entry name" value="ATP7, ISOFORM B"/>
    <property type="match status" value="1"/>
</dbReference>
<evidence type="ECO:0000313" key="8">
    <source>
        <dbReference type="EMBL" id="WMV42160.1"/>
    </source>
</evidence>